<sequence>MESLTQLLVDYGYWGMFLSAFLAGSFLPFSSEAVMLGLLAAGVDPVLLLVYGSIGNVLGGMLNYGLGRLGKLEWLERYFRVKKESLDRAYRFMGGHGAWMGFFAFLPILGSAITIVLGLTRANIVLSVLSITIGKVLRYTVLIWGASSFF</sequence>
<keyword evidence="1" id="KW-0472">Membrane</keyword>
<evidence type="ECO:0000256" key="1">
    <source>
        <dbReference type="SAM" id="Phobius"/>
    </source>
</evidence>
<organism evidence="3 4">
    <name type="scientific">Prevotella melaninogenica DNF00666</name>
    <dbReference type="NCBI Taxonomy" id="1401073"/>
    <lineage>
        <taxon>Bacteria</taxon>
        <taxon>Pseudomonadati</taxon>
        <taxon>Bacteroidota</taxon>
        <taxon>Bacteroidia</taxon>
        <taxon>Bacteroidales</taxon>
        <taxon>Prevotellaceae</taxon>
        <taxon>Prevotella</taxon>
    </lineage>
</organism>
<dbReference type="InterPro" id="IPR051311">
    <property type="entry name" value="DedA_domain"/>
</dbReference>
<evidence type="ECO:0000313" key="3">
    <source>
        <dbReference type="EMBL" id="KGF55223.1"/>
    </source>
</evidence>
<proteinExistence type="predicted"/>
<comment type="caution">
    <text evidence="3">The sequence shown here is derived from an EMBL/GenBank/DDBJ whole genome shotgun (WGS) entry which is preliminary data.</text>
</comment>
<evidence type="ECO:0000259" key="2">
    <source>
        <dbReference type="Pfam" id="PF09335"/>
    </source>
</evidence>
<keyword evidence="1" id="KW-1133">Transmembrane helix</keyword>
<dbReference type="PANTHER" id="PTHR42709">
    <property type="entry name" value="ALKALINE PHOSPHATASE LIKE PROTEIN"/>
    <property type="match status" value="1"/>
</dbReference>
<dbReference type="AlphaFoldDB" id="A0A096B733"/>
<accession>A0A096B733</accession>
<dbReference type="Proteomes" id="UP000029578">
    <property type="component" value="Unassembled WGS sequence"/>
</dbReference>
<protein>
    <submittedName>
        <fullName evidence="3">Membrane protein</fullName>
    </submittedName>
</protein>
<dbReference type="RefSeq" id="WP_036862052.1">
    <property type="nucleotide sequence ID" value="NZ_JRNS01000106.1"/>
</dbReference>
<feature type="transmembrane region" description="Helical" evidence="1">
    <location>
        <begin position="12"/>
        <end position="29"/>
    </location>
</feature>
<feature type="transmembrane region" description="Helical" evidence="1">
    <location>
        <begin position="98"/>
        <end position="117"/>
    </location>
</feature>
<feature type="domain" description="VTT" evidence="2">
    <location>
        <begin position="34"/>
        <end position="143"/>
    </location>
</feature>
<reference evidence="3 4" key="1">
    <citation type="submission" date="2014-07" db="EMBL/GenBank/DDBJ databases">
        <authorList>
            <person name="McCorrison J."/>
            <person name="Sanka R."/>
            <person name="Torralba M."/>
            <person name="Gillis M."/>
            <person name="Haft D.H."/>
            <person name="Methe B."/>
            <person name="Sutton G."/>
            <person name="Nelson K.E."/>
        </authorList>
    </citation>
    <scope>NUCLEOTIDE SEQUENCE [LARGE SCALE GENOMIC DNA]</scope>
    <source>
        <strain evidence="3 4">DNF00666</strain>
    </source>
</reference>
<dbReference type="Pfam" id="PF09335">
    <property type="entry name" value="VTT_dom"/>
    <property type="match status" value="1"/>
</dbReference>
<gene>
    <name evidence="3" type="ORF">HMPREF0661_01600</name>
</gene>
<keyword evidence="1" id="KW-0812">Transmembrane</keyword>
<dbReference type="EMBL" id="JRNS01000106">
    <property type="protein sequence ID" value="KGF55223.1"/>
    <property type="molecule type" value="Genomic_DNA"/>
</dbReference>
<feature type="transmembrane region" description="Helical" evidence="1">
    <location>
        <begin position="124"/>
        <end position="146"/>
    </location>
</feature>
<name>A0A096B733_9BACT</name>
<feature type="transmembrane region" description="Helical" evidence="1">
    <location>
        <begin position="36"/>
        <end position="54"/>
    </location>
</feature>
<dbReference type="PANTHER" id="PTHR42709:SF4">
    <property type="entry name" value="INNER MEMBRANE PROTEIN YQAA"/>
    <property type="match status" value="1"/>
</dbReference>
<evidence type="ECO:0000313" key="4">
    <source>
        <dbReference type="Proteomes" id="UP000029578"/>
    </source>
</evidence>
<dbReference type="InterPro" id="IPR032816">
    <property type="entry name" value="VTT_dom"/>
</dbReference>